<evidence type="ECO:0000313" key="3">
    <source>
        <dbReference type="Proteomes" id="UP001066276"/>
    </source>
</evidence>
<evidence type="ECO:0000313" key="2">
    <source>
        <dbReference type="EMBL" id="KAJ1096382.1"/>
    </source>
</evidence>
<evidence type="ECO:0000256" key="1">
    <source>
        <dbReference type="SAM" id="MobiDB-lite"/>
    </source>
</evidence>
<organism evidence="2 3">
    <name type="scientific">Pleurodeles waltl</name>
    <name type="common">Iberian ribbed newt</name>
    <dbReference type="NCBI Taxonomy" id="8319"/>
    <lineage>
        <taxon>Eukaryota</taxon>
        <taxon>Metazoa</taxon>
        <taxon>Chordata</taxon>
        <taxon>Craniata</taxon>
        <taxon>Vertebrata</taxon>
        <taxon>Euteleostomi</taxon>
        <taxon>Amphibia</taxon>
        <taxon>Batrachia</taxon>
        <taxon>Caudata</taxon>
        <taxon>Salamandroidea</taxon>
        <taxon>Salamandridae</taxon>
        <taxon>Pleurodelinae</taxon>
        <taxon>Pleurodeles</taxon>
    </lineage>
</organism>
<proteinExistence type="predicted"/>
<dbReference type="AlphaFoldDB" id="A0AAV7LYV0"/>
<feature type="region of interest" description="Disordered" evidence="1">
    <location>
        <begin position="80"/>
        <end position="107"/>
    </location>
</feature>
<protein>
    <submittedName>
        <fullName evidence="2">Uncharacterized protein</fullName>
    </submittedName>
</protein>
<reference evidence="2" key="1">
    <citation type="journal article" date="2022" name="bioRxiv">
        <title>Sequencing and chromosome-scale assembly of the giantPleurodeles waltlgenome.</title>
        <authorList>
            <person name="Brown T."/>
            <person name="Elewa A."/>
            <person name="Iarovenko S."/>
            <person name="Subramanian E."/>
            <person name="Araus A.J."/>
            <person name="Petzold A."/>
            <person name="Susuki M."/>
            <person name="Suzuki K.-i.T."/>
            <person name="Hayashi T."/>
            <person name="Toyoda A."/>
            <person name="Oliveira C."/>
            <person name="Osipova E."/>
            <person name="Leigh N.D."/>
            <person name="Simon A."/>
            <person name="Yun M.H."/>
        </authorList>
    </citation>
    <scope>NUCLEOTIDE SEQUENCE</scope>
    <source>
        <strain evidence="2">20211129_DDA</strain>
        <tissue evidence="2">Liver</tissue>
    </source>
</reference>
<dbReference type="EMBL" id="JANPWB010000014">
    <property type="protein sequence ID" value="KAJ1096382.1"/>
    <property type="molecule type" value="Genomic_DNA"/>
</dbReference>
<accession>A0AAV7LYV0</accession>
<sequence>MQDADTGPLSLLLMGPSGWRPPHFATLNKQTIIFLALRVTDGGLRGQRSPRLPSATGAWGPQREGAEECGAEKQLCPHAKKHPGLLSNKNTTQKQGRPGRRGFIEFGGPGGKPLRKYPFLMPGVELIYREVSVHAASQCNVAHESRENVCVVGPQCVQHPSAVDPHESPVNGSVVGPQCVQHPSAVAPHESPVNASVVGPQCVQHPSAMIPRESPVNASVVGPQCVQHHSALVPRESPVKVLVVRYECMQHPSAMVTHKCPVNVLIVGHQCMQHPSAIVPRESPENVLTVHAASQCNGPS</sequence>
<gene>
    <name evidence="2" type="ORF">NDU88_001524</name>
</gene>
<dbReference type="Proteomes" id="UP001066276">
    <property type="component" value="Chromosome 10"/>
</dbReference>
<comment type="caution">
    <text evidence="2">The sequence shown here is derived from an EMBL/GenBank/DDBJ whole genome shotgun (WGS) entry which is preliminary data.</text>
</comment>
<name>A0AAV7LYV0_PLEWA</name>
<keyword evidence="3" id="KW-1185">Reference proteome</keyword>